<name>A0A4Z1T221_GIAMU</name>
<feature type="coiled-coil region" evidence="1">
    <location>
        <begin position="1024"/>
        <end position="1123"/>
    </location>
</feature>
<protein>
    <recommendedName>
        <fullName evidence="5">Coiled-coil protein</fullName>
    </recommendedName>
</protein>
<dbReference type="PANTHER" id="PTHR43941:SF1">
    <property type="entry name" value="STRUCTURAL MAINTENANCE OF CHROMOSOMES PROTEIN 2"/>
    <property type="match status" value="1"/>
</dbReference>
<dbReference type="GO" id="GO:0000785">
    <property type="term" value="C:chromatin"/>
    <property type="evidence" value="ECO:0007669"/>
    <property type="project" value="TreeGrafter"/>
</dbReference>
<organism evidence="3 4">
    <name type="scientific">Giardia muris</name>
    <dbReference type="NCBI Taxonomy" id="5742"/>
    <lineage>
        <taxon>Eukaryota</taxon>
        <taxon>Metamonada</taxon>
        <taxon>Diplomonadida</taxon>
        <taxon>Hexamitidae</taxon>
        <taxon>Giardiinae</taxon>
        <taxon>Giardia</taxon>
    </lineage>
</organism>
<dbReference type="PANTHER" id="PTHR43941">
    <property type="entry name" value="STRUCTURAL MAINTENANCE OF CHROMOSOMES PROTEIN 2"/>
    <property type="match status" value="1"/>
</dbReference>
<feature type="coiled-coil region" evidence="1">
    <location>
        <begin position="431"/>
        <end position="706"/>
    </location>
</feature>
<feature type="region of interest" description="Disordered" evidence="2">
    <location>
        <begin position="907"/>
        <end position="931"/>
    </location>
</feature>
<feature type="coiled-coil region" evidence="1">
    <location>
        <begin position="189"/>
        <end position="238"/>
    </location>
</feature>
<evidence type="ECO:0000256" key="2">
    <source>
        <dbReference type="SAM" id="MobiDB-lite"/>
    </source>
</evidence>
<proteinExistence type="predicted"/>
<feature type="region of interest" description="Disordered" evidence="2">
    <location>
        <begin position="1134"/>
        <end position="1161"/>
    </location>
</feature>
<feature type="coiled-coil region" evidence="1">
    <location>
        <begin position="271"/>
        <end position="305"/>
    </location>
</feature>
<dbReference type="Proteomes" id="UP000315496">
    <property type="component" value="Chromosome 4"/>
</dbReference>
<evidence type="ECO:0008006" key="5">
    <source>
        <dbReference type="Google" id="ProtNLM"/>
    </source>
</evidence>
<dbReference type="OrthoDB" id="10255000at2759"/>
<dbReference type="GO" id="GO:0000796">
    <property type="term" value="C:condensin complex"/>
    <property type="evidence" value="ECO:0007669"/>
    <property type="project" value="TreeGrafter"/>
</dbReference>
<accession>A0A4Z1T221</accession>
<dbReference type="GO" id="GO:0000793">
    <property type="term" value="C:condensed chromosome"/>
    <property type="evidence" value="ECO:0007669"/>
    <property type="project" value="TreeGrafter"/>
</dbReference>
<dbReference type="EMBL" id="VDLU01000004">
    <property type="protein sequence ID" value="TNJ27057.1"/>
    <property type="molecule type" value="Genomic_DNA"/>
</dbReference>
<keyword evidence="4" id="KW-1185">Reference proteome</keyword>
<feature type="coiled-coil region" evidence="1">
    <location>
        <begin position="136"/>
        <end position="163"/>
    </location>
</feature>
<feature type="coiled-coil region" evidence="1">
    <location>
        <begin position="1414"/>
        <end position="1444"/>
    </location>
</feature>
<dbReference type="Gene3D" id="1.10.287.1490">
    <property type="match status" value="2"/>
</dbReference>
<feature type="coiled-coil region" evidence="1">
    <location>
        <begin position="745"/>
        <end position="821"/>
    </location>
</feature>
<sequence>MSAHGGTDASALIGQSVVCPRCNCDITAERIIRERDSCIRDLDEKLARSQREKEDLAQAVKYTITHVGENTETAKSIDSFIEEIRMFASSDDRIKTIVKALSEVNKTNQALSKSYAHLSDEVTYGRKAQDSEDDAISALLRANDKLTEENNELKHSLDKKTNAVSGLVKLLSERERSITELRLQALQAAPDHSEEVERLKSTIDELEGKVYRAEEVDKPNLQRHIDDLQRELERLQNEASFAPVISSADLRDARERIKLLEGLVADGLATRNELEELNAKYRRDYDELRDAYNKQKNELDTSQDMLSRQVTTLSDLRGRLDSIPPPDDLGARIRYLEGLVSDLRIKGNQDEREIQKLNREIEDGKDAINRLERVDIPERDLRIQELQDDLQKRRDEVREASARLLDAAHRIEHVEAAVVDIAEAAGTAAELEGLVKSVRALRNENEGSRRRLEELEPRLAEAEKRVEDLTHKLDTEQKESDRLRNELRALEDSRRALQSELRRKEEEIEDKLAQINTLSPQLYHAQDRIKHLENEYAEMRSTHVPTNQFNELDRRCKDLNEELKNERSGRNEDKKEIEQLRGTLERVNGQIARHEAELEERDKLIERLVAAIESQERSFDELRRSVNTMEEEKHRLASTRQLQQETLDQVSKARDSLEEQVQALTKGLDEARMTVGLAKEEAREHENNLRQIREELGREIAHLNDELASRPNIDPAVVGLLREAQHRIKALEARPYIPPEVETQLQTLENDLNTARAFADKQRDEVNRLNDQIDDLNRERQEKDAQLTELRGTLADRDATIAKLHQRIGDLEEQLRTRDDQVLTMRALVDDAGAKIRLLENQICEVILDQNIGSLNASRHADDLEQRLVDLHAKKASAEARIKELEAQSDRDRQEIQRLNGKVDELESEKRRLQDERDQANKELRETRDELENAKRELDSLRSDLTQVETESNYMAASLNERIRELEAREKELDKRVKELDDGIAHRDDELHKRDEEITDLNALLEQQRKANTTRPSSMNLDMINQLQAQLRDAEDRLRMAEFLKPEDKKLLARAAALERELEDARKRIQLLEAHNAEGAPTEVMSLLLSQHTDTITALQEANNAKAREIEELNEALDQQSHTIASLCTSLSPRLARTPQGSGSGAASLPLAPRPPSDDAAREIESLRSALQEATDTLESYAQAERCLREEKDKLNDTLVAKDREIEELLAALDSITRNDDAIIDAPDDQQGATNEEVERIKEELERTQNELNRLKRLLNYRSRQDEGHLENILDRDMEIEWLKKVIAELNESSSATKIASEADMAERRNFRKMMDGHGEMCEGLKSTTTLQKQGNENLLESLRSAEETVASLCELIPQELTDHILDPLRGEVTPEMYTALQANYIRLKNELYYNNLPSEEERRQEYARISEKCDKSTAEGIRLKQELERVQNELNALRLEKEQPPTSELTEKARGTLQEVKGKMEEWFKMRDMKMPDGFDGYFSM</sequence>
<dbReference type="VEuPathDB" id="GiardiaDB:GMRT_14153"/>
<reference evidence="3 4" key="1">
    <citation type="submission" date="2019-05" db="EMBL/GenBank/DDBJ databases">
        <title>The compact genome of Giardia muris reveals important steps in the evolution of intestinal protozoan parasites.</title>
        <authorList>
            <person name="Xu F."/>
            <person name="Jimenez-Gonzalez A."/>
            <person name="Einarsson E."/>
            <person name="Astvaldsson A."/>
            <person name="Peirasmaki D."/>
            <person name="Eckmann L."/>
            <person name="Andersson J.O."/>
            <person name="Svard S.G."/>
            <person name="Jerlstrom-Hultqvist J."/>
        </authorList>
    </citation>
    <scope>NUCLEOTIDE SEQUENCE [LARGE SCALE GENOMIC DNA]</scope>
    <source>
        <strain evidence="3 4">Roberts-Thomson</strain>
    </source>
</reference>
<evidence type="ECO:0000313" key="3">
    <source>
        <dbReference type="EMBL" id="TNJ27057.1"/>
    </source>
</evidence>
<gene>
    <name evidence="3" type="ORF">GMRT_14153</name>
</gene>
<evidence type="ECO:0000256" key="1">
    <source>
        <dbReference type="SAM" id="Coils"/>
    </source>
</evidence>
<feature type="coiled-coil region" evidence="1">
    <location>
        <begin position="340"/>
        <end position="403"/>
    </location>
</feature>
<keyword evidence="1" id="KW-0175">Coiled coil</keyword>
<dbReference type="GO" id="GO:0007076">
    <property type="term" value="P:mitotic chromosome condensation"/>
    <property type="evidence" value="ECO:0007669"/>
    <property type="project" value="TreeGrafter"/>
</dbReference>
<comment type="caution">
    <text evidence="3">The sequence shown here is derived from an EMBL/GenBank/DDBJ whole genome shotgun (WGS) entry which is preliminary data.</text>
</comment>
<evidence type="ECO:0000313" key="4">
    <source>
        <dbReference type="Proteomes" id="UP000315496"/>
    </source>
</evidence>
<dbReference type="GO" id="GO:0003682">
    <property type="term" value="F:chromatin binding"/>
    <property type="evidence" value="ECO:0007669"/>
    <property type="project" value="TreeGrafter"/>
</dbReference>
<dbReference type="Gene3D" id="1.20.5.170">
    <property type="match status" value="1"/>
</dbReference>